<dbReference type="EMBL" id="ACHB01000090">
    <property type="protein sequence ID" value="EEI90563.1"/>
    <property type="molecule type" value="Genomic_DNA"/>
</dbReference>
<gene>
    <name evidence="1" type="ORF">HMPREF0765_3879</name>
</gene>
<organism evidence="1 2">
    <name type="scientific">Sphingobacterium spiritivorum ATCC 33300</name>
    <dbReference type="NCBI Taxonomy" id="525372"/>
    <lineage>
        <taxon>Bacteria</taxon>
        <taxon>Pseudomonadati</taxon>
        <taxon>Bacteroidota</taxon>
        <taxon>Sphingobacteriia</taxon>
        <taxon>Sphingobacteriales</taxon>
        <taxon>Sphingobacteriaceae</taxon>
        <taxon>Sphingobacterium</taxon>
    </lineage>
</organism>
<name>C2G2S3_SPHSI</name>
<dbReference type="AlphaFoldDB" id="C2G2S3"/>
<evidence type="ECO:0000313" key="2">
    <source>
        <dbReference type="Proteomes" id="UP000006241"/>
    </source>
</evidence>
<accession>C2G2S3</accession>
<dbReference type="HOGENOM" id="CLU_2511003_0_0_10"/>
<protein>
    <submittedName>
        <fullName evidence="1">Uncharacterized protein</fullName>
    </submittedName>
</protein>
<comment type="caution">
    <text evidence="1">The sequence shown here is derived from an EMBL/GenBank/DDBJ whole genome shotgun (WGS) entry which is preliminary data.</text>
</comment>
<dbReference type="Proteomes" id="UP000006241">
    <property type="component" value="Unassembled WGS sequence"/>
</dbReference>
<sequence>MVNRKFATARFADFFIFTNLLLDFVLLQLTSIKPAIEFRSKASADLKSFLRKKFRGDGNSRSEAQKNEISVSRYLILRLFVIINY</sequence>
<reference evidence="1 2" key="1">
    <citation type="submission" date="2009-01" db="EMBL/GenBank/DDBJ databases">
        <authorList>
            <person name="Qin X."/>
            <person name="Bachman B."/>
            <person name="Battles P."/>
            <person name="Bell A."/>
            <person name="Bess C."/>
            <person name="Bickham C."/>
            <person name="Chaboub L."/>
            <person name="Chen D."/>
            <person name="Coyle M."/>
            <person name="Deiros D.R."/>
            <person name="Dinh H."/>
            <person name="Forbes L."/>
            <person name="Fowler G."/>
            <person name="Francisco L."/>
            <person name="Fu Q."/>
            <person name="Gubbala S."/>
            <person name="Hale W."/>
            <person name="Han Y."/>
            <person name="Hemphill L."/>
            <person name="Highlander S.K."/>
            <person name="Hirani K."/>
            <person name="Hogues M."/>
            <person name="Jackson L."/>
            <person name="Jakkamsetti A."/>
            <person name="Javaid M."/>
            <person name="Jiang H."/>
            <person name="Korchina V."/>
            <person name="Kovar C."/>
            <person name="Lara F."/>
            <person name="Lee S."/>
            <person name="Mata R."/>
            <person name="Mathew T."/>
            <person name="Moen C."/>
            <person name="Morales K."/>
            <person name="Munidasa M."/>
            <person name="Nazareth L."/>
            <person name="Ngo R."/>
            <person name="Nguyen L."/>
            <person name="Okwuonu G."/>
            <person name="Ongeri F."/>
            <person name="Patil S."/>
            <person name="Petrosino J."/>
            <person name="Pham C."/>
            <person name="Pham P."/>
            <person name="Pu L.-L."/>
            <person name="Puazo M."/>
            <person name="Raj R."/>
            <person name="Reid J."/>
            <person name="Rouhana J."/>
            <person name="Saada N."/>
            <person name="Shang Y."/>
            <person name="Simmons D."/>
            <person name="Thornton R."/>
            <person name="Warren J."/>
            <person name="Weissenberger G."/>
            <person name="Zhang J."/>
            <person name="Zhang L."/>
            <person name="Zhou C."/>
            <person name="Zhu D."/>
            <person name="Muzny D."/>
            <person name="Worley K."/>
            <person name="Gibbs R."/>
        </authorList>
    </citation>
    <scope>NUCLEOTIDE SEQUENCE [LARGE SCALE GENOMIC DNA]</scope>
    <source>
        <strain evidence="1 2">ATCC 33300</strain>
    </source>
</reference>
<proteinExistence type="predicted"/>
<evidence type="ECO:0000313" key="1">
    <source>
        <dbReference type="EMBL" id="EEI90563.1"/>
    </source>
</evidence>